<evidence type="ECO:0000259" key="4">
    <source>
        <dbReference type="PROSITE" id="PS50076"/>
    </source>
</evidence>
<dbReference type="Gene3D" id="1.10.287.110">
    <property type="entry name" value="DnaJ domain"/>
    <property type="match status" value="1"/>
</dbReference>
<accession>A6UND3</accession>
<feature type="repeat" description="TPR" evidence="3">
    <location>
        <begin position="15"/>
        <end position="48"/>
    </location>
</feature>
<dbReference type="SUPFAM" id="SSF48452">
    <property type="entry name" value="TPR-like"/>
    <property type="match status" value="4"/>
</dbReference>
<dbReference type="PROSITE" id="PS50076">
    <property type="entry name" value="DNAJ_2"/>
    <property type="match status" value="1"/>
</dbReference>
<reference evidence="5" key="1">
    <citation type="submission" date="2007-06" db="EMBL/GenBank/DDBJ databases">
        <title>Complete sequence of Methanococcus vannielii SB.</title>
        <authorList>
            <consortium name="US DOE Joint Genome Institute"/>
            <person name="Copeland A."/>
            <person name="Lucas S."/>
            <person name="Lapidus A."/>
            <person name="Barry K."/>
            <person name="Glavina del Rio T."/>
            <person name="Dalin E."/>
            <person name="Tice H."/>
            <person name="Pitluck S."/>
            <person name="Chain P."/>
            <person name="Malfatti S."/>
            <person name="Shin M."/>
            <person name="Vergez L."/>
            <person name="Schmutz J."/>
            <person name="Larimer F."/>
            <person name="Land M."/>
            <person name="Hauser L."/>
            <person name="Kyrpides N."/>
            <person name="Anderson I."/>
            <person name="Sieprawska-Lupa M."/>
            <person name="Whitman W.B."/>
            <person name="Richardson P."/>
        </authorList>
    </citation>
    <scope>NUCLEOTIDE SEQUENCE [LARGE SCALE GENOMIC DNA]</scope>
    <source>
        <strain evidence="5">SB</strain>
    </source>
</reference>
<name>A6UND3_METVS</name>
<dbReference type="Proteomes" id="UP000001107">
    <property type="component" value="Chromosome"/>
</dbReference>
<dbReference type="AlphaFoldDB" id="A6UND3"/>
<dbReference type="PROSITE" id="PS50005">
    <property type="entry name" value="TPR"/>
    <property type="match status" value="2"/>
</dbReference>
<feature type="domain" description="J" evidence="4">
    <location>
        <begin position="677"/>
        <end position="736"/>
    </location>
</feature>
<dbReference type="PANTHER" id="PTHR45188">
    <property type="entry name" value="DNAJ PROTEIN P58IPK HOMOLOG"/>
    <property type="match status" value="1"/>
</dbReference>
<protein>
    <submittedName>
        <fullName evidence="5">Heat shock protein DnaJ domain protein</fullName>
    </submittedName>
</protein>
<proteinExistence type="predicted"/>
<keyword evidence="6" id="KW-1185">Reference proteome</keyword>
<sequence length="1061" mass="123721">MINLSKLFYKLLGRPKKYAIRGNELFNNSEYNEALNFYKKALEIEKNEELLEKINSIKTIGQIYALIKELEKSKDYSMIISNCNEILKINPHDQKIQSLKKKCEKTESEILKLLNDGKELFKHGEYSVSKECFKKIFEIIPKYDEANKFLSDLETIVSMHDQIKLDFKNSEYGSIQLKSEKIFSLNPEDNLTKDVIKKTEQILELLQKIKNLIEINSEDSSYELYEELINICNEVITLNPNDKFVSENLITFKKECLEILKMDYHELVQSFEYNLAFEKLKKAKSLGYHSQEVNLEFEKITKIINLIRSASEFFEKKEFNAALLSYEKLNRVVPNDSKFLDKINEIKNYLEHISKLKHEADLLLSKKEYSNAFEIYFELKNLNPKDNEINQTYSRLNEYFSQLSKGDHELTYEHYENALENYKKAHSLFESSDLTVKIQNVEKELFNKYLLNGDRAFEKGNYELAIEWYSKSKELIKNEYINQKIIEATNELFNKHCTFAERAYDCKDYQNAITSYKNAYNLKKSEKIAKKIDEITKIMNASKSAEESYKNGNYEKALQNYHIIKQLNSELCTGEIEKIEKIRSYLIKGDSQYSQKNYFESLPYYKKVLSINPLDKNVESKIKTIEKISELLKRGNLEFESKNYDLASKFYKEYISYVSDPEVLDRLHLISITNESNYYKILGLNESSSKGVIKKAYVTLSRKYVPAKYPDIQVKIRKAYDTLSNDVSREEYDIILKYGTVIEENIKSAKNSIESQRYSDAKKALTKILAVHPKHFEALDLIMVCALNLREYDELLKYASKFKERGDYESLIRAGRCYRIYSKEINSNYGINAEDCLKDAINIKDNPHEAYSELLDYYIGVSSFQKAKNCIEDIIKLKKGIEHLTPDIVTQMVVIGVLGHEWYSAKEFINRWSKTQNESNKKVLSDSIIEHAKALADARAHGIAADCLELAYSLDSDKHGLKEICSNFRTIDNAYSELNLLQNDNGILQELRIIMGVLLGNSTGEQINNADTIIRNCLNSLDHINRNYISDSIYRIENRYPNISKINIDFLNELKKVVRGW</sequence>
<dbReference type="SMART" id="SM00028">
    <property type="entry name" value="TPR"/>
    <property type="match status" value="9"/>
</dbReference>
<dbReference type="eggNOG" id="arCOG03042">
    <property type="taxonomic scope" value="Archaea"/>
</dbReference>
<organism evidence="5 6">
    <name type="scientific">Methanococcus vannielii (strain ATCC 35089 / DSM 1224 / JCM 13029 / OCM 148 / SB)</name>
    <dbReference type="NCBI Taxonomy" id="406327"/>
    <lineage>
        <taxon>Archaea</taxon>
        <taxon>Methanobacteriati</taxon>
        <taxon>Methanobacteriota</taxon>
        <taxon>Methanomada group</taxon>
        <taxon>Methanococci</taxon>
        <taxon>Methanococcales</taxon>
        <taxon>Methanococcaceae</taxon>
        <taxon>Methanococcus</taxon>
    </lineage>
</organism>
<dbReference type="OrthoDB" id="387672at2157"/>
<keyword evidence="5" id="KW-0346">Stress response</keyword>
<dbReference type="SUPFAM" id="SSF46565">
    <property type="entry name" value="Chaperone J-domain"/>
    <property type="match status" value="1"/>
</dbReference>
<dbReference type="InterPro" id="IPR001623">
    <property type="entry name" value="DnaJ_domain"/>
</dbReference>
<keyword evidence="1" id="KW-0677">Repeat</keyword>
<dbReference type="Pfam" id="PF00226">
    <property type="entry name" value="DnaJ"/>
    <property type="match status" value="1"/>
</dbReference>
<dbReference type="InterPro" id="IPR036869">
    <property type="entry name" value="J_dom_sf"/>
</dbReference>
<feature type="repeat" description="TPR" evidence="3">
    <location>
        <begin position="582"/>
        <end position="615"/>
    </location>
</feature>
<dbReference type="Gene3D" id="1.25.40.10">
    <property type="entry name" value="Tetratricopeptide repeat domain"/>
    <property type="match status" value="4"/>
</dbReference>
<dbReference type="SMART" id="SM00271">
    <property type="entry name" value="DnaJ"/>
    <property type="match status" value="1"/>
</dbReference>
<evidence type="ECO:0000313" key="5">
    <source>
        <dbReference type="EMBL" id="ABR54005.1"/>
    </source>
</evidence>
<dbReference type="eggNOG" id="arCOG03038">
    <property type="taxonomic scope" value="Archaea"/>
</dbReference>
<dbReference type="PANTHER" id="PTHR45188:SF2">
    <property type="entry name" value="DNAJ HOMOLOG SUBFAMILY C MEMBER 7"/>
    <property type="match status" value="1"/>
</dbReference>
<evidence type="ECO:0000313" key="6">
    <source>
        <dbReference type="Proteomes" id="UP000001107"/>
    </source>
</evidence>
<dbReference type="RefSeq" id="WP_011971909.1">
    <property type="nucleotide sequence ID" value="NC_009634.1"/>
</dbReference>
<dbReference type="KEGG" id="mvn:Mevan_0091"/>
<dbReference type="HOGENOM" id="CLU_289143_0_0_2"/>
<dbReference type="eggNOG" id="arCOG02846">
    <property type="taxonomic scope" value="Archaea"/>
</dbReference>
<dbReference type="InterPro" id="IPR011990">
    <property type="entry name" value="TPR-like_helical_dom_sf"/>
</dbReference>
<dbReference type="InterPro" id="IPR019734">
    <property type="entry name" value="TPR_rpt"/>
</dbReference>
<evidence type="ECO:0000256" key="1">
    <source>
        <dbReference type="ARBA" id="ARBA00022737"/>
    </source>
</evidence>
<dbReference type="CDD" id="cd06257">
    <property type="entry name" value="DnaJ"/>
    <property type="match status" value="1"/>
</dbReference>
<gene>
    <name evidence="5" type="ordered locus">Mevan_0091</name>
</gene>
<evidence type="ECO:0000256" key="3">
    <source>
        <dbReference type="PROSITE-ProRule" id="PRU00339"/>
    </source>
</evidence>
<dbReference type="GeneID" id="5325268"/>
<evidence type="ECO:0000256" key="2">
    <source>
        <dbReference type="ARBA" id="ARBA00022803"/>
    </source>
</evidence>
<keyword evidence="2 3" id="KW-0802">TPR repeat</keyword>
<dbReference type="STRING" id="406327.Mevan_0091"/>
<dbReference type="EMBL" id="CP000742">
    <property type="protein sequence ID" value="ABR54005.1"/>
    <property type="molecule type" value="Genomic_DNA"/>
</dbReference>